<dbReference type="SUPFAM" id="SSF55464">
    <property type="entry name" value="Origin of replication-binding domain, RBD-like"/>
    <property type="match status" value="1"/>
</dbReference>
<evidence type="ECO:0000313" key="4">
    <source>
        <dbReference type="Proteomes" id="UP001156498"/>
    </source>
</evidence>
<protein>
    <submittedName>
        <fullName evidence="3">Relaxase domain-containing protein</fullName>
    </submittedName>
</protein>
<accession>A0ABY6YWQ9</accession>
<dbReference type="Pfam" id="PF08751">
    <property type="entry name" value="TrwC"/>
    <property type="match status" value="1"/>
</dbReference>
<reference evidence="3 4" key="1">
    <citation type="journal article" date="2013" name="Int. J. Syst. Evol. Microbiol.">
        <title>Description of Streptomonospora sediminis sp. nov. and Streptomonospora nanhaiensis sp. nov., and reclassification of Nocardiopsis arabia Hozzein &amp; Goodfellow 2008 as Streptomonospora arabica comb. nov. and emended description of the genus Streptomonospora.</title>
        <authorList>
            <person name="Zhang D.F."/>
            <person name="Pan H.Q."/>
            <person name="He J."/>
            <person name="Zhang X.M."/>
            <person name="Zhang Y.G."/>
            <person name="Klenk H.P."/>
            <person name="Hu J.C."/>
            <person name="Li W.J."/>
        </authorList>
    </citation>
    <scope>NUCLEOTIDE SEQUENCE [LARGE SCALE GENOMIC DNA]</scope>
    <source>
        <strain evidence="3 4">12A09</strain>
    </source>
</reference>
<dbReference type="Gene3D" id="2.30.30.940">
    <property type="match status" value="1"/>
</dbReference>
<gene>
    <name evidence="3" type="ORF">OUQ99_31375</name>
</gene>
<organism evidence="3 4">
    <name type="scientific">Streptomonospora nanhaiensis</name>
    <dbReference type="NCBI Taxonomy" id="1323731"/>
    <lineage>
        <taxon>Bacteria</taxon>
        <taxon>Bacillati</taxon>
        <taxon>Actinomycetota</taxon>
        <taxon>Actinomycetes</taxon>
        <taxon>Streptosporangiales</taxon>
        <taxon>Nocardiopsidaceae</taxon>
        <taxon>Streptomonospora</taxon>
    </lineage>
</organism>
<feature type="region of interest" description="Disordered" evidence="1">
    <location>
        <begin position="1221"/>
        <end position="1266"/>
    </location>
</feature>
<sequence>MATPIHDASQGDYRFAQQCGADAVTAENVAVAYRLDGADRPIERVGGGWSEFGIEAGTVLEDAADVEAMRELLAGRDPHSGEQLVRPKVAVAPEAQLPAAAFVEALEAAAAKRGLSLAELVAADPWSVKRVGRLERGLLRDGEHHRAPVADLSRVAAAAGIDPRRVYGLPQWKAAWDQREARVRTGVMGYDVTFDRPKGISVLQGLADPVVAARMEEIHLEAVRESVAALQGWAGYGMAGHHGDGRRAQRVDTSGFVATMTVHRTARPVDGSPGDPHLHTHVMVANMARCSDGKWRTIAAGGRDLMRHVPAVGELYRALERNKLREELGVQFERDAVTGRWDVVGVPDTLKRTFSRRQQQILAVTGQGATPAQSRTAGRATARGKVASTPASERQSWHERALEAGHTPAQVVAAALGREPGGPAAGPAPGGPDQGPPNLDALITAVWDPEHGVTAHAKTVTRAKVLAHVAGALGAGLPSVAFLEAVTDRVLADARAVALPEGGPAHMTNAGRYTSADLVAAEETITASAEWRLRDFSGHVHLKTSIRAEREWERKKGFRLSAEQREVVHRLTFVPHGIDTVVGVAGAGKTTIMSATRAIWESAGHKVEGAATSAVAAAGLRAEAGIDSGTVASLLRRIETGRGLDGVGVLVLDEAATVDDRALAAIVTEAARTKTKIVAIGDPMQARAVGAGGAFARVHEIVEGLVLTENRRQRGKVDRKALETWRAGARRSALALWGENGMVHAAVDGDAAHRQIAASWAGDRARHADAHEAVERLAVLAATNADVDALNVKLRAAARTGGHLAERDVSFHLAGGRTLDLAAGDQVRVRQNDYRSRREEGPDVLNGFRGIVVEADARRGVHVEWRSQGRTERAWMSPDQVSAGALSHGYAITVASAQGLTVDRAHVYGLGADAHALYPAMSRARERVDLYLPACIEPREVRARLGQARTAEEALHRTLSAYADTLTDGPEGMVSDELAGGRRVREERERAVAARAEAAVREERAVTPWEPLTKQDALAGRGPASEQAAPQIAELKAKAAELDQVVPDLHEKAEDARERAQKGHIALLLFEGTTKAAADAERTAAREQVTATLNEREGFRHQAEKLRQDAIRADLRQVKADQERQHREDLVRYLDKNAHTVDVTRQELRGMDERGLSRVRNRQGIQAAAPVRDRDRAHRVEVPPAPPEPSRVAQIEEMTRAADAAEYHQRMVWQIEEEDAELRRREEQERDLHRQELERQQREALERAQRERAYRAPERSGPELGL</sequence>
<feature type="compositionally biased region" description="Polar residues" evidence="1">
    <location>
        <begin position="365"/>
        <end position="376"/>
    </location>
</feature>
<proteinExistence type="predicted"/>
<evidence type="ECO:0000259" key="2">
    <source>
        <dbReference type="Pfam" id="PF08751"/>
    </source>
</evidence>
<dbReference type="InterPro" id="IPR027417">
    <property type="entry name" value="P-loop_NTPase"/>
</dbReference>
<keyword evidence="3" id="KW-0614">Plasmid</keyword>
<dbReference type="RefSeq" id="WP_267950608.1">
    <property type="nucleotide sequence ID" value="NZ_CP113265.1"/>
</dbReference>
<feature type="region of interest" description="Disordered" evidence="1">
    <location>
        <begin position="417"/>
        <end position="436"/>
    </location>
</feature>
<keyword evidence="4" id="KW-1185">Reference proteome</keyword>
<dbReference type="Proteomes" id="UP001156498">
    <property type="component" value="Plasmid p12A09"/>
</dbReference>
<geneLocation type="plasmid" evidence="3 4">
    <name>p12A09</name>
</geneLocation>
<dbReference type="NCBIfam" id="NF041492">
    <property type="entry name" value="MobF"/>
    <property type="match status" value="1"/>
</dbReference>
<dbReference type="EMBL" id="CP113265">
    <property type="protein sequence ID" value="WAE76842.1"/>
    <property type="molecule type" value="Genomic_DNA"/>
</dbReference>
<dbReference type="SUPFAM" id="SSF52540">
    <property type="entry name" value="P-loop containing nucleoside triphosphate hydrolases"/>
    <property type="match status" value="2"/>
</dbReference>
<dbReference type="CDD" id="cd18809">
    <property type="entry name" value="SF1_C_RecD"/>
    <property type="match status" value="1"/>
</dbReference>
<dbReference type="InterPro" id="IPR014862">
    <property type="entry name" value="TrwC"/>
</dbReference>
<dbReference type="Gene3D" id="3.40.50.300">
    <property type="entry name" value="P-loop containing nucleotide triphosphate hydrolases"/>
    <property type="match status" value="2"/>
</dbReference>
<name>A0ABY6YWQ9_9ACTN</name>
<dbReference type="Pfam" id="PF13604">
    <property type="entry name" value="AAA_30"/>
    <property type="match status" value="1"/>
</dbReference>
<feature type="domain" description="TrwC relaxase" evidence="2">
    <location>
        <begin position="32"/>
        <end position="402"/>
    </location>
</feature>
<evidence type="ECO:0000256" key="1">
    <source>
        <dbReference type="SAM" id="MobiDB-lite"/>
    </source>
</evidence>
<feature type="region of interest" description="Disordered" evidence="1">
    <location>
        <begin position="365"/>
        <end position="394"/>
    </location>
</feature>
<evidence type="ECO:0000313" key="3">
    <source>
        <dbReference type="EMBL" id="WAE76842.1"/>
    </source>
</evidence>
<feature type="region of interest" description="Disordered" evidence="1">
    <location>
        <begin position="1164"/>
        <end position="1190"/>
    </location>
</feature>
<feature type="compositionally biased region" description="Basic and acidic residues" evidence="1">
    <location>
        <begin position="1171"/>
        <end position="1181"/>
    </location>
</feature>